<comment type="caution">
    <text evidence="10">The sequence shown here is derived from an EMBL/GenBank/DDBJ whole genome shotgun (WGS) entry which is preliminary data.</text>
</comment>
<sequence>MGYLAGVSCGILTAKMCQLYPKYNACQIVKQFFMFYHLWDFVQVSHAISLCEPIEHNDMPHIKVWSPNDRTNSHKKVWMHIITPSYPAMNSTYNVSKSTYEVLKREFARGFHLSNSVTYMGIEQWSLLFQKSTFFMDYKKYIVIKACAPHIHASEWF</sequence>
<evidence type="ECO:0000256" key="1">
    <source>
        <dbReference type="ARBA" id="ARBA00004123"/>
    </source>
</evidence>
<evidence type="ECO:0000256" key="6">
    <source>
        <dbReference type="ARBA" id="ARBA00022741"/>
    </source>
</evidence>
<dbReference type="PANTHER" id="PTHR10682">
    <property type="entry name" value="POLY A POLYMERASE"/>
    <property type="match status" value="1"/>
</dbReference>
<feature type="non-terminal residue" evidence="10">
    <location>
        <position position="157"/>
    </location>
</feature>
<evidence type="ECO:0000256" key="4">
    <source>
        <dbReference type="ARBA" id="ARBA00022664"/>
    </source>
</evidence>
<dbReference type="Gene3D" id="1.10.1410.10">
    <property type="match status" value="1"/>
</dbReference>
<evidence type="ECO:0000313" key="11">
    <source>
        <dbReference type="Proteomes" id="UP000023152"/>
    </source>
</evidence>
<dbReference type="Pfam" id="PF04928">
    <property type="entry name" value="PAP_central"/>
    <property type="match status" value="1"/>
</dbReference>
<feature type="domain" description="Poly(A) polymerase central" evidence="9">
    <location>
        <begin position="1"/>
        <end position="131"/>
    </location>
</feature>
<gene>
    <name evidence="10" type="ORF">RFI_18626</name>
</gene>
<evidence type="ECO:0000256" key="7">
    <source>
        <dbReference type="ARBA" id="ARBA00022840"/>
    </source>
</evidence>
<dbReference type="EMBL" id="ASPP01014626">
    <property type="protein sequence ID" value="ETO18636.1"/>
    <property type="molecule type" value="Genomic_DNA"/>
</dbReference>
<dbReference type="OrthoDB" id="412748at2759"/>
<dbReference type="EC" id="2.7.7.19" evidence="3"/>
<comment type="subcellular location">
    <subcellularLocation>
        <location evidence="1">Nucleus</location>
    </subcellularLocation>
</comment>
<name>X6MXS2_RETFI</name>
<keyword evidence="6" id="KW-0547">Nucleotide-binding</keyword>
<protein>
    <recommendedName>
        <fullName evidence="3">polynucleotide adenylyltransferase</fullName>
        <ecNumber evidence="3">2.7.7.19</ecNumber>
    </recommendedName>
</protein>
<keyword evidence="7" id="KW-0067">ATP-binding</keyword>
<dbReference type="GO" id="GO:0005524">
    <property type="term" value="F:ATP binding"/>
    <property type="evidence" value="ECO:0007669"/>
    <property type="project" value="UniProtKB-KW"/>
</dbReference>
<keyword evidence="11" id="KW-1185">Reference proteome</keyword>
<comment type="similarity">
    <text evidence="2">Belongs to the poly(A) polymerase family.</text>
</comment>
<dbReference type="GO" id="GO:1990817">
    <property type="term" value="F:poly(A) RNA polymerase activity"/>
    <property type="evidence" value="ECO:0007669"/>
    <property type="project" value="UniProtKB-EC"/>
</dbReference>
<reference evidence="10 11" key="1">
    <citation type="journal article" date="2013" name="Curr. Biol.">
        <title>The Genome of the Foraminiferan Reticulomyxa filosa.</title>
        <authorList>
            <person name="Glockner G."/>
            <person name="Hulsmann N."/>
            <person name="Schleicher M."/>
            <person name="Noegel A.A."/>
            <person name="Eichinger L."/>
            <person name="Gallinger C."/>
            <person name="Pawlowski J."/>
            <person name="Sierra R."/>
            <person name="Euteneuer U."/>
            <person name="Pillet L."/>
            <person name="Moustafa A."/>
            <person name="Platzer M."/>
            <person name="Groth M."/>
            <person name="Szafranski K."/>
            <person name="Schliwa M."/>
        </authorList>
    </citation>
    <scope>NUCLEOTIDE SEQUENCE [LARGE SCALE GENOMIC DNA]</scope>
</reference>
<accession>X6MXS2</accession>
<evidence type="ECO:0000259" key="9">
    <source>
        <dbReference type="Pfam" id="PF04928"/>
    </source>
</evidence>
<dbReference type="InterPro" id="IPR007012">
    <property type="entry name" value="PolA_pol_cen_dom"/>
</dbReference>
<evidence type="ECO:0000256" key="2">
    <source>
        <dbReference type="ARBA" id="ARBA00010912"/>
    </source>
</evidence>
<dbReference type="AlphaFoldDB" id="X6MXS2"/>
<organism evidence="10 11">
    <name type="scientific">Reticulomyxa filosa</name>
    <dbReference type="NCBI Taxonomy" id="46433"/>
    <lineage>
        <taxon>Eukaryota</taxon>
        <taxon>Sar</taxon>
        <taxon>Rhizaria</taxon>
        <taxon>Retaria</taxon>
        <taxon>Foraminifera</taxon>
        <taxon>Monothalamids</taxon>
        <taxon>Reticulomyxidae</taxon>
        <taxon>Reticulomyxa</taxon>
    </lineage>
</organism>
<evidence type="ECO:0000256" key="8">
    <source>
        <dbReference type="ARBA" id="ARBA00023242"/>
    </source>
</evidence>
<dbReference type="SUPFAM" id="SSF81631">
    <property type="entry name" value="PAP/OAS1 substrate-binding domain"/>
    <property type="match status" value="1"/>
</dbReference>
<dbReference type="GO" id="GO:0005634">
    <property type="term" value="C:nucleus"/>
    <property type="evidence" value="ECO:0007669"/>
    <property type="project" value="UniProtKB-SubCell"/>
</dbReference>
<keyword evidence="4" id="KW-0507">mRNA processing</keyword>
<keyword evidence="8" id="KW-0539">Nucleus</keyword>
<keyword evidence="5" id="KW-0808">Transferase</keyword>
<evidence type="ECO:0000256" key="5">
    <source>
        <dbReference type="ARBA" id="ARBA00022679"/>
    </source>
</evidence>
<dbReference type="Proteomes" id="UP000023152">
    <property type="component" value="Unassembled WGS sequence"/>
</dbReference>
<dbReference type="PANTHER" id="PTHR10682:SF10">
    <property type="entry name" value="POLYNUCLEOTIDE ADENYLYLTRANSFERASE"/>
    <property type="match status" value="1"/>
</dbReference>
<dbReference type="GO" id="GO:0006397">
    <property type="term" value="P:mRNA processing"/>
    <property type="evidence" value="ECO:0007669"/>
    <property type="project" value="UniProtKB-KW"/>
</dbReference>
<evidence type="ECO:0000313" key="10">
    <source>
        <dbReference type="EMBL" id="ETO18636.1"/>
    </source>
</evidence>
<evidence type="ECO:0000256" key="3">
    <source>
        <dbReference type="ARBA" id="ARBA00012388"/>
    </source>
</evidence>
<proteinExistence type="inferred from homology"/>